<evidence type="ECO:0000313" key="2">
    <source>
        <dbReference type="Proteomes" id="UP001269081"/>
    </source>
</evidence>
<dbReference type="NCBIfam" id="NF033708">
    <property type="entry name" value="T9SS_Cterm_ChiA"/>
    <property type="match status" value="1"/>
</dbReference>
<gene>
    <name evidence="1" type="ORF">J2W48_004636</name>
</gene>
<accession>A0ABU1YGX8</accession>
<organism evidence="1 2">
    <name type="scientific">Flavobacterium piscis</name>
    <dbReference type="NCBI Taxonomy" id="1114874"/>
    <lineage>
        <taxon>Bacteria</taxon>
        <taxon>Pseudomonadati</taxon>
        <taxon>Bacteroidota</taxon>
        <taxon>Flavobacteriia</taxon>
        <taxon>Flavobacteriales</taxon>
        <taxon>Flavobacteriaceae</taxon>
        <taxon>Flavobacterium</taxon>
    </lineage>
</organism>
<evidence type="ECO:0000313" key="1">
    <source>
        <dbReference type="EMBL" id="MDR7212671.1"/>
    </source>
</evidence>
<keyword evidence="2" id="KW-1185">Reference proteome</keyword>
<dbReference type="Proteomes" id="UP001269081">
    <property type="component" value="Unassembled WGS sequence"/>
</dbReference>
<name>A0ABU1YGX8_9FLAO</name>
<proteinExistence type="predicted"/>
<comment type="caution">
    <text evidence="1">The sequence shown here is derived from an EMBL/GenBank/DDBJ whole genome shotgun (WGS) entry which is preliminary data.</text>
</comment>
<sequence>MSSEKENIDKVFIYDISGKQLYRKDKVSNGILIVHNLSVSQQVLLVKVFLENGNSTTKKIIFK</sequence>
<dbReference type="EMBL" id="JAVDWQ010000030">
    <property type="protein sequence ID" value="MDR7212671.1"/>
    <property type="molecule type" value="Genomic_DNA"/>
</dbReference>
<reference evidence="1 2" key="1">
    <citation type="submission" date="2023-07" db="EMBL/GenBank/DDBJ databases">
        <title>Sorghum-associated microbial communities from plants grown in Nebraska, USA.</title>
        <authorList>
            <person name="Schachtman D."/>
        </authorList>
    </citation>
    <scope>NUCLEOTIDE SEQUENCE [LARGE SCALE GENOMIC DNA]</scope>
    <source>
        <strain evidence="1 2">4129</strain>
    </source>
</reference>
<evidence type="ECO:0008006" key="3">
    <source>
        <dbReference type="Google" id="ProtNLM"/>
    </source>
</evidence>
<protein>
    <recommendedName>
        <fullName evidence="3">T9SS type A sorting domain-containing protein</fullName>
    </recommendedName>
</protein>